<dbReference type="InterPro" id="IPR002347">
    <property type="entry name" value="SDR_fam"/>
</dbReference>
<evidence type="ECO:0000313" key="3">
    <source>
        <dbReference type="Proteomes" id="UP000558284"/>
    </source>
</evidence>
<dbReference type="PRINTS" id="PR00081">
    <property type="entry name" value="GDHRDH"/>
</dbReference>
<dbReference type="SUPFAM" id="SSF51735">
    <property type="entry name" value="NAD(P)-binding Rossmann-fold domains"/>
    <property type="match status" value="1"/>
</dbReference>
<evidence type="ECO:0000313" key="2">
    <source>
        <dbReference type="EMBL" id="MBA1143247.1"/>
    </source>
</evidence>
<evidence type="ECO:0000256" key="1">
    <source>
        <dbReference type="ARBA" id="ARBA00023002"/>
    </source>
</evidence>
<accession>A0A838BAZ2</accession>
<sequence length="346" mass="37163">MSTQSLSTNRLSTQPSSAALSTIPHAAVNDPPAPSRWTAADIPDQFGRTIIVTGANSGLGFQTALELARHGAHVVMTARDEEKGRAAKARIEAERIRGSLELRKLDLADLDDVKRFAADIIADGLAVDVLVNNAGVMMPPRSLTRQGYELQFGVNHLAHFVLTALLIDRLAQSSDGRVVTVSSDLHKRGNIHFDDLVGARNYGRMSFYAQSKFANVLFALELDRRLEAVGLPVRSLLAHPGYSATNLQLSGPTGILKLFMRFGNRFFAQDVAMGALNQLYAATAPAAASGQFIGPDGRGEKSGYPTIVQPVDAASDPDLAKRLWQLSEDLTGVRFNLANPGAAHAL</sequence>
<dbReference type="Pfam" id="PF00106">
    <property type="entry name" value="adh_short"/>
    <property type="match status" value="1"/>
</dbReference>
<dbReference type="PANTHER" id="PTHR43157:SF31">
    <property type="entry name" value="PHOSPHATIDYLINOSITOL-GLYCAN BIOSYNTHESIS CLASS F PROTEIN"/>
    <property type="match status" value="1"/>
</dbReference>
<dbReference type="CDD" id="cd05327">
    <property type="entry name" value="retinol-DH_like_SDR_c_like"/>
    <property type="match status" value="1"/>
</dbReference>
<dbReference type="Proteomes" id="UP000558284">
    <property type="component" value="Unassembled WGS sequence"/>
</dbReference>
<reference evidence="2 3" key="1">
    <citation type="submission" date="2020-07" db="EMBL/GenBank/DDBJ databases">
        <title>Definition of the novel symbiovar canariense within Mesorhizobium novociceri, a new species of genus Mesorhizobium nodulating Cicer canariense in the Caldera de Taburiente National Park (La Palma, Canary Islands).</title>
        <authorList>
            <person name="Leon-Barrios M."/>
            <person name="Perez-Yepez J."/>
            <person name="Flores-Felix J.D."/>
            <person name="Ramirez-Baena M.H."/>
            <person name="Pulido-Suarez L."/>
            <person name="Igual J.M."/>
            <person name="Velazquez E."/>
            <person name="Peix A."/>
        </authorList>
    </citation>
    <scope>NUCLEOTIDE SEQUENCE [LARGE SCALE GENOMIC DNA]</scope>
    <source>
        <strain evidence="2 3">CCANP35</strain>
    </source>
</reference>
<dbReference type="GO" id="GO:0016491">
    <property type="term" value="F:oxidoreductase activity"/>
    <property type="evidence" value="ECO:0007669"/>
    <property type="project" value="UniProtKB-KW"/>
</dbReference>
<keyword evidence="1" id="KW-0560">Oxidoreductase</keyword>
<protein>
    <submittedName>
        <fullName evidence="2">SDR family NAD(P)-dependent oxidoreductase</fullName>
    </submittedName>
</protein>
<dbReference type="NCBIfam" id="NF004846">
    <property type="entry name" value="PRK06197.1"/>
    <property type="match status" value="1"/>
</dbReference>
<comment type="caution">
    <text evidence="2">The sequence shown here is derived from an EMBL/GenBank/DDBJ whole genome shotgun (WGS) entry which is preliminary data.</text>
</comment>
<name>A0A838BAZ2_9HYPH</name>
<organism evidence="2 3">
    <name type="scientific">Mesorhizobium neociceri</name>
    <dbReference type="NCBI Taxonomy" id="1307853"/>
    <lineage>
        <taxon>Bacteria</taxon>
        <taxon>Pseudomonadati</taxon>
        <taxon>Pseudomonadota</taxon>
        <taxon>Alphaproteobacteria</taxon>
        <taxon>Hyphomicrobiales</taxon>
        <taxon>Phyllobacteriaceae</taxon>
        <taxon>Mesorhizobium</taxon>
    </lineage>
</organism>
<gene>
    <name evidence="2" type="ORF">H0241_23790</name>
</gene>
<dbReference type="Gene3D" id="3.40.50.720">
    <property type="entry name" value="NAD(P)-binding Rossmann-like Domain"/>
    <property type="match status" value="1"/>
</dbReference>
<proteinExistence type="predicted"/>
<dbReference type="PANTHER" id="PTHR43157">
    <property type="entry name" value="PHOSPHATIDYLINOSITOL-GLYCAN BIOSYNTHESIS CLASS F PROTEIN-RELATED"/>
    <property type="match status" value="1"/>
</dbReference>
<dbReference type="RefSeq" id="WP_181060272.1">
    <property type="nucleotide sequence ID" value="NZ_JACDTY010000013.1"/>
</dbReference>
<dbReference type="EMBL" id="JACDTY010000013">
    <property type="protein sequence ID" value="MBA1143247.1"/>
    <property type="molecule type" value="Genomic_DNA"/>
</dbReference>
<keyword evidence="3" id="KW-1185">Reference proteome</keyword>
<dbReference type="AlphaFoldDB" id="A0A838BAZ2"/>
<dbReference type="InterPro" id="IPR036291">
    <property type="entry name" value="NAD(P)-bd_dom_sf"/>
</dbReference>